<dbReference type="EMBL" id="CP032350">
    <property type="protein sequence ID" value="QCO20005.1"/>
    <property type="molecule type" value="Genomic_DNA"/>
</dbReference>
<dbReference type="Pfam" id="PF08666">
    <property type="entry name" value="SAF"/>
    <property type="match status" value="1"/>
</dbReference>
<dbReference type="InterPro" id="IPR057736">
    <property type="entry name" value="SAF_PseI/NeuA/NeuB"/>
</dbReference>
<dbReference type="SUPFAM" id="SSF51569">
    <property type="entry name" value="Aldolase"/>
    <property type="match status" value="1"/>
</dbReference>
<keyword evidence="2" id="KW-0614">Plasmid</keyword>
<evidence type="ECO:0000313" key="4">
    <source>
        <dbReference type="Proteomes" id="UP000298693"/>
    </source>
</evidence>
<evidence type="ECO:0000259" key="1">
    <source>
        <dbReference type="PROSITE" id="PS50844"/>
    </source>
</evidence>
<dbReference type="InterPro" id="IPR013974">
    <property type="entry name" value="SAF"/>
</dbReference>
<feature type="domain" description="AFP-like" evidence="1">
    <location>
        <begin position="283"/>
        <end position="341"/>
    </location>
</feature>
<dbReference type="Pfam" id="PF03102">
    <property type="entry name" value="NeuB"/>
    <property type="match status" value="1"/>
</dbReference>
<dbReference type="InterPro" id="IPR051690">
    <property type="entry name" value="PseI-like"/>
</dbReference>
<protein>
    <recommendedName>
        <fullName evidence="1">AFP-like domain-containing protein</fullName>
    </recommendedName>
</protein>
<reference evidence="2 4" key="1">
    <citation type="submission" date="2018-09" db="EMBL/GenBank/DDBJ databases">
        <title>Whole genome based analysis of evolution and adaptive divergence in Indian and Brazilian strains of Azospirillum brasilense.</title>
        <authorList>
            <person name="Singh C."/>
            <person name="Tripathi A.K."/>
        </authorList>
    </citation>
    <scope>NUCLEOTIDE SEQUENCE [LARGE SCALE GENOMIC DNA]</scope>
    <source>
        <strain evidence="2 4">MTCC4039</strain>
        <plasmid evidence="2 4">p5</plasmid>
    </source>
</reference>
<accession>A0A4D8R9L8</accession>
<dbReference type="EMBL" id="CP032350">
    <property type="protein sequence ID" value="QCO20017.1"/>
    <property type="molecule type" value="Genomic_DNA"/>
</dbReference>
<dbReference type="Gene3D" id="3.90.1210.10">
    <property type="entry name" value="Antifreeze-like/N-acetylneuraminic acid synthase C-terminal domain"/>
    <property type="match status" value="1"/>
</dbReference>
<dbReference type="PANTHER" id="PTHR42966">
    <property type="entry name" value="N-ACETYLNEURAMINATE SYNTHASE"/>
    <property type="match status" value="1"/>
</dbReference>
<dbReference type="InterPro" id="IPR013785">
    <property type="entry name" value="Aldolase_TIM"/>
</dbReference>
<geneLocation type="plasmid" evidence="2">
    <name>p5</name>
</geneLocation>
<evidence type="ECO:0000313" key="3">
    <source>
        <dbReference type="EMBL" id="QCO20017.1"/>
    </source>
</evidence>
<dbReference type="Proteomes" id="UP000298693">
    <property type="component" value="Plasmid p5"/>
</dbReference>
<gene>
    <name evidence="2" type="ORF">D3869_32105</name>
    <name evidence="3" type="ORF">D3869_32740</name>
</gene>
<dbReference type="PANTHER" id="PTHR42966:SF1">
    <property type="entry name" value="SIALIC ACID SYNTHASE"/>
    <property type="match status" value="1"/>
</dbReference>
<organism evidence="2 4">
    <name type="scientific">Azospirillum brasilense</name>
    <dbReference type="NCBI Taxonomy" id="192"/>
    <lineage>
        <taxon>Bacteria</taxon>
        <taxon>Pseudomonadati</taxon>
        <taxon>Pseudomonadota</taxon>
        <taxon>Alphaproteobacteria</taxon>
        <taxon>Rhodospirillales</taxon>
        <taxon>Azospirillaceae</taxon>
        <taxon>Azospirillum</taxon>
    </lineage>
</organism>
<dbReference type="GO" id="GO:0047444">
    <property type="term" value="F:N-acylneuraminate-9-phosphate synthase activity"/>
    <property type="evidence" value="ECO:0007669"/>
    <property type="project" value="TreeGrafter"/>
</dbReference>
<dbReference type="SMART" id="SM00858">
    <property type="entry name" value="SAF"/>
    <property type="match status" value="1"/>
</dbReference>
<name>A0A4D8R9L8_AZOBR</name>
<dbReference type="CDD" id="cd11615">
    <property type="entry name" value="SAF_NeuB_like"/>
    <property type="match status" value="1"/>
</dbReference>
<dbReference type="AlphaFoldDB" id="A0A4D8R9L8"/>
<dbReference type="PROSITE" id="PS50844">
    <property type="entry name" value="AFP_LIKE"/>
    <property type="match status" value="1"/>
</dbReference>
<dbReference type="InterPro" id="IPR036732">
    <property type="entry name" value="AFP_Neu5c_C_sf"/>
</dbReference>
<dbReference type="Gene3D" id="3.20.20.70">
    <property type="entry name" value="Aldolase class I"/>
    <property type="match status" value="1"/>
</dbReference>
<sequence length="341" mass="36702">MRIGTHDLNERVLVIAEIGNNHEGDFTRAQEMIVRAAEAGADAVKFQTIVPDRLVSATDTARIEQLTRFRFDYDQFARLAETAERAGVIFLSTPFDLESAAALAPLVPAFKVASGDNDFFALLAVVARMGKPVLLSTGMLDLAGVQRAAEHIAAQRPTERPAEKPQAGLVLLHCVAAYPAPVEDANLGALRSMASLGHPVGYSDHTLGIEAAVLSVALGARVIEKHFTLDKTLSTFRDHALSADPSDMAELVRRVREAETLLGDGIKRPATSELANMTAARRAIAAVRDLPAGHVLALEDLTWLRPRRGLEPGRESELIGCRLAVPVARGEAFTLDHMAEG</sequence>
<dbReference type="InterPro" id="IPR013132">
    <property type="entry name" value="PseI/NeuA/B-like_N"/>
</dbReference>
<evidence type="ECO:0000313" key="2">
    <source>
        <dbReference type="EMBL" id="QCO20005.1"/>
    </source>
</evidence>
<dbReference type="SUPFAM" id="SSF51269">
    <property type="entry name" value="AFP III-like domain"/>
    <property type="match status" value="1"/>
</dbReference>
<dbReference type="InterPro" id="IPR006190">
    <property type="entry name" value="SAF_AFP_Neu5Ac"/>
</dbReference>
<dbReference type="GO" id="GO:0016051">
    <property type="term" value="P:carbohydrate biosynthetic process"/>
    <property type="evidence" value="ECO:0007669"/>
    <property type="project" value="InterPro"/>
</dbReference>
<proteinExistence type="predicted"/>